<evidence type="ECO:0000313" key="9">
    <source>
        <dbReference type="Proteomes" id="UP000272025"/>
    </source>
</evidence>
<sequence length="470" mass="52468">MAGRKSKSSGLLPPTRTLVLDNGGYTLKAGFVTDDDDGDVTTDQNPRVIPNCIARDRLKKLYVASDLDSCADFGETQFRRPVEKGYIVNWEAQKEIWDHEFIRENAPQKCDPSETRLLLAEQPNSLPVLQTNCDQIVFEEYGFASYCRAIGSTFNAYHDIQGLLQTPRDPDTDTTPKVPAEIVLVIDSGYSQTTVMPLLHGRPLHSAVRRLEVGGKLMTNYLTRLLSLRHYDMRNDVYIVNEIKEKACYVSLDFASDLEQTWKGTRGEQREAYRTGGGIAKDYVLPDFHTRSQGIVRDYDPAAHKKSRKLGPHSAAAHPVYSAAAAAAAEAHHEDLLTLRNERFTVPELLFNPFDIGLRQPGLADLVMQSLDELPIGLWPGLLANIVVVGGNASFQGFIERLEKELVKRVPDDCIVRVARPADPVTSTWLGGAKLARHPDLDRQCVTKQEYDEYGAHWVAHKFASGLPIE</sequence>
<evidence type="ECO:0000256" key="1">
    <source>
        <dbReference type="ARBA" id="ARBA00004496"/>
    </source>
</evidence>
<keyword evidence="9" id="KW-1185">Reference proteome</keyword>
<comment type="subunit">
    <text evidence="6">Component of the SWR1 chromatin remodeling complex.</text>
</comment>
<dbReference type="Gene3D" id="3.90.640.10">
    <property type="entry name" value="Actin, Chain A, domain 4"/>
    <property type="match status" value="1"/>
</dbReference>
<accession>A0A3N2Q887</accession>
<dbReference type="Gene3D" id="3.30.420.40">
    <property type="match status" value="2"/>
</dbReference>
<dbReference type="FunFam" id="3.30.420.40:FF:000058">
    <property type="entry name" value="Putative actin-related protein 5"/>
    <property type="match status" value="1"/>
</dbReference>
<dbReference type="Pfam" id="PF00022">
    <property type="entry name" value="Actin"/>
    <property type="match status" value="1"/>
</dbReference>
<dbReference type="SUPFAM" id="SSF53067">
    <property type="entry name" value="Actin-like ATPase domain"/>
    <property type="match status" value="2"/>
</dbReference>
<evidence type="ECO:0000256" key="2">
    <source>
        <dbReference type="ARBA" id="ARBA00005665"/>
    </source>
</evidence>
<dbReference type="InterPro" id="IPR043129">
    <property type="entry name" value="ATPase_NBD"/>
</dbReference>
<dbReference type="CDD" id="cd10210">
    <property type="entry name" value="ASKHA_NBD_Arp6"/>
    <property type="match status" value="1"/>
</dbReference>
<name>A0A3N2Q887_SODAK</name>
<evidence type="ECO:0000256" key="3">
    <source>
        <dbReference type="ARBA" id="ARBA00018633"/>
    </source>
</evidence>
<reference evidence="8 9" key="1">
    <citation type="journal article" date="2018" name="Mol. Ecol.">
        <title>The obligate alkalophilic soda-lake fungus Sodiomyces alkalinus has shifted to a protein diet.</title>
        <authorList>
            <person name="Grum-Grzhimaylo A.A."/>
            <person name="Falkoski D.L."/>
            <person name="van den Heuvel J."/>
            <person name="Valero-Jimenez C.A."/>
            <person name="Min B."/>
            <person name="Choi I.G."/>
            <person name="Lipzen A."/>
            <person name="Daum C.G."/>
            <person name="Aanen D.K."/>
            <person name="Tsang A."/>
            <person name="Henrissat B."/>
            <person name="Bilanenko E.N."/>
            <person name="de Vries R.P."/>
            <person name="van Kan J.A.L."/>
            <person name="Grigoriev I.V."/>
            <person name="Debets A.J.M."/>
        </authorList>
    </citation>
    <scope>NUCLEOTIDE SEQUENCE [LARGE SCALE GENOMIC DNA]</scope>
    <source>
        <strain evidence="8 9">F11</strain>
    </source>
</reference>
<proteinExistence type="inferred from homology"/>
<comment type="similarity">
    <text evidence="2">Belongs to the actin family. ARP6 subfamily.</text>
</comment>
<gene>
    <name evidence="8" type="ORF">SODALDRAFT_266998</name>
</gene>
<evidence type="ECO:0000256" key="6">
    <source>
        <dbReference type="ARBA" id="ARBA00063309"/>
    </source>
</evidence>
<organism evidence="8 9">
    <name type="scientific">Sodiomyces alkalinus (strain CBS 110278 / VKM F-3762 / F11)</name>
    <name type="common">Alkaliphilic filamentous fungus</name>
    <dbReference type="NCBI Taxonomy" id="1314773"/>
    <lineage>
        <taxon>Eukaryota</taxon>
        <taxon>Fungi</taxon>
        <taxon>Dikarya</taxon>
        <taxon>Ascomycota</taxon>
        <taxon>Pezizomycotina</taxon>
        <taxon>Sordariomycetes</taxon>
        <taxon>Hypocreomycetidae</taxon>
        <taxon>Glomerellales</taxon>
        <taxon>Plectosphaerellaceae</taxon>
        <taxon>Sodiomyces</taxon>
    </lineage>
</organism>
<evidence type="ECO:0000256" key="4">
    <source>
        <dbReference type="ARBA" id="ARBA00022490"/>
    </source>
</evidence>
<dbReference type="Proteomes" id="UP000272025">
    <property type="component" value="Unassembled WGS sequence"/>
</dbReference>
<dbReference type="GeneID" id="39576001"/>
<dbReference type="InterPro" id="IPR004000">
    <property type="entry name" value="Actin"/>
</dbReference>
<evidence type="ECO:0000313" key="8">
    <source>
        <dbReference type="EMBL" id="ROT42868.1"/>
    </source>
</evidence>
<dbReference type="STRING" id="1314773.A0A3N2Q887"/>
<keyword evidence="4" id="KW-0963">Cytoplasm</keyword>
<dbReference type="PANTHER" id="PTHR11937">
    <property type="entry name" value="ACTIN"/>
    <property type="match status" value="1"/>
</dbReference>
<dbReference type="FunFam" id="3.90.640.10:FF:000014">
    <property type="entry name" value="Putative actin-related protein 6"/>
    <property type="match status" value="1"/>
</dbReference>
<protein>
    <recommendedName>
        <fullName evidence="3">Actin-like protein ARP6</fullName>
    </recommendedName>
    <alternativeName>
        <fullName evidence="7">Actin-like protein arp6</fullName>
    </alternativeName>
</protein>
<evidence type="ECO:0000256" key="7">
    <source>
        <dbReference type="ARBA" id="ARBA00073820"/>
    </source>
</evidence>
<dbReference type="SMART" id="SM00268">
    <property type="entry name" value="ACTIN"/>
    <property type="match status" value="1"/>
</dbReference>
<dbReference type="OrthoDB" id="6220758at2759"/>
<dbReference type="AlphaFoldDB" id="A0A3N2Q887"/>
<dbReference type="GO" id="GO:0005634">
    <property type="term" value="C:nucleus"/>
    <property type="evidence" value="ECO:0007669"/>
    <property type="project" value="UniProtKB-ARBA"/>
</dbReference>
<comment type="subcellular location">
    <subcellularLocation>
        <location evidence="1">Cytoplasm</location>
    </subcellularLocation>
</comment>
<dbReference type="Gene3D" id="2.30.36.70">
    <property type="entry name" value="Actin, Chain A, domain 2"/>
    <property type="match status" value="1"/>
</dbReference>
<dbReference type="GO" id="GO:0005737">
    <property type="term" value="C:cytoplasm"/>
    <property type="evidence" value="ECO:0007669"/>
    <property type="project" value="UniProtKB-SubCell"/>
</dbReference>
<comment type="function">
    <text evidence="5">Component of the SWR1 complex which mediates the ATP-dependent exchange of histone H2A for the H2A variant HZT1 leading to transcriptional regulation of selected genes by chromatin remodeling. Involved in chromosome stability.</text>
</comment>
<dbReference type="RefSeq" id="XP_028470674.1">
    <property type="nucleotide sequence ID" value="XM_028607523.1"/>
</dbReference>
<dbReference type="EMBL" id="ML119051">
    <property type="protein sequence ID" value="ROT42868.1"/>
    <property type="molecule type" value="Genomic_DNA"/>
</dbReference>
<evidence type="ECO:0000256" key="5">
    <source>
        <dbReference type="ARBA" id="ARBA00025222"/>
    </source>
</evidence>